<dbReference type="Proteomes" id="UP000595437">
    <property type="component" value="Chromosome 5"/>
</dbReference>
<keyword evidence="2" id="KW-1185">Reference proteome</keyword>
<name>A0A7T8QUJ7_CALRO</name>
<gene>
    <name evidence="1" type="ORF">FKW44_008861</name>
</gene>
<sequence length="50" mass="5748">MTCWTPQEGGREEWTSVRERERVLSCRPTSLSAAVFYPRRGIHLSSIHSS</sequence>
<reference evidence="2" key="1">
    <citation type="submission" date="2021-01" db="EMBL/GenBank/DDBJ databases">
        <title>Caligus Genome Assembly.</title>
        <authorList>
            <person name="Gallardo-Escarate C."/>
        </authorList>
    </citation>
    <scope>NUCLEOTIDE SEQUENCE [LARGE SCALE GENOMIC DNA]</scope>
</reference>
<dbReference type="AlphaFoldDB" id="A0A7T8QUJ7"/>
<accession>A0A7T8QUJ7</accession>
<evidence type="ECO:0000313" key="2">
    <source>
        <dbReference type="Proteomes" id="UP000595437"/>
    </source>
</evidence>
<organism evidence="1 2">
    <name type="scientific">Caligus rogercresseyi</name>
    <name type="common">Sea louse</name>
    <dbReference type="NCBI Taxonomy" id="217165"/>
    <lineage>
        <taxon>Eukaryota</taxon>
        <taxon>Metazoa</taxon>
        <taxon>Ecdysozoa</taxon>
        <taxon>Arthropoda</taxon>
        <taxon>Crustacea</taxon>
        <taxon>Multicrustacea</taxon>
        <taxon>Hexanauplia</taxon>
        <taxon>Copepoda</taxon>
        <taxon>Siphonostomatoida</taxon>
        <taxon>Caligidae</taxon>
        <taxon>Caligus</taxon>
    </lineage>
</organism>
<protein>
    <submittedName>
        <fullName evidence="1">Uncharacterized protein</fullName>
    </submittedName>
</protein>
<dbReference type="EMBL" id="CP045894">
    <property type="protein sequence ID" value="QQP55610.1"/>
    <property type="molecule type" value="Genomic_DNA"/>
</dbReference>
<evidence type="ECO:0000313" key="1">
    <source>
        <dbReference type="EMBL" id="QQP55610.1"/>
    </source>
</evidence>
<proteinExistence type="predicted"/>